<evidence type="ECO:0000313" key="2">
    <source>
        <dbReference type="EMBL" id="GIQ82101.1"/>
    </source>
</evidence>
<feature type="region of interest" description="Disordered" evidence="1">
    <location>
        <begin position="1"/>
        <end position="68"/>
    </location>
</feature>
<name>A0A9K3CT10_9EUKA</name>
<feature type="compositionally biased region" description="Basic residues" evidence="1">
    <location>
        <begin position="147"/>
        <end position="158"/>
    </location>
</feature>
<dbReference type="Proteomes" id="UP000265618">
    <property type="component" value="Unassembled WGS sequence"/>
</dbReference>
<proteinExistence type="predicted"/>
<sequence length="158" mass="17794">MGKRTTRDAGSLGKGTKDAKPRVETRHDRSLAMQGKKDMKRQRKHEQKRSIVKQLEKERAKQKRKGSQFEVTELFDMLRQSVESKTHIDHTPTWGHRGGRSQLANKTVQDVRTIGTLLKDTPNPMEVLQAHIAAKLAKDKAQPQPKGKGRGKGKGKGQ</sequence>
<comment type="caution">
    <text evidence="2">The sequence shown here is derived from an EMBL/GenBank/DDBJ whole genome shotgun (WGS) entry which is preliminary data.</text>
</comment>
<dbReference type="EMBL" id="BDIP01000592">
    <property type="protein sequence ID" value="GIQ82101.1"/>
    <property type="molecule type" value="Genomic_DNA"/>
</dbReference>
<evidence type="ECO:0000313" key="3">
    <source>
        <dbReference type="Proteomes" id="UP000265618"/>
    </source>
</evidence>
<feature type="compositionally biased region" description="Basic residues" evidence="1">
    <location>
        <begin position="38"/>
        <end position="51"/>
    </location>
</feature>
<gene>
    <name evidence="2" type="ORF">KIPB_003183</name>
</gene>
<feature type="region of interest" description="Disordered" evidence="1">
    <location>
        <begin position="135"/>
        <end position="158"/>
    </location>
</feature>
<keyword evidence="3" id="KW-1185">Reference proteome</keyword>
<evidence type="ECO:0000256" key="1">
    <source>
        <dbReference type="SAM" id="MobiDB-lite"/>
    </source>
</evidence>
<feature type="compositionally biased region" description="Basic and acidic residues" evidence="1">
    <location>
        <begin position="15"/>
        <end position="30"/>
    </location>
</feature>
<organism evidence="2 3">
    <name type="scientific">Kipferlia bialata</name>
    <dbReference type="NCBI Taxonomy" id="797122"/>
    <lineage>
        <taxon>Eukaryota</taxon>
        <taxon>Metamonada</taxon>
        <taxon>Carpediemonas-like organisms</taxon>
        <taxon>Kipferlia</taxon>
    </lineage>
</organism>
<dbReference type="AlphaFoldDB" id="A0A9K3CT10"/>
<evidence type="ECO:0008006" key="4">
    <source>
        <dbReference type="Google" id="ProtNLM"/>
    </source>
</evidence>
<accession>A0A9K3CT10</accession>
<reference evidence="2 3" key="1">
    <citation type="journal article" date="2018" name="PLoS ONE">
        <title>The draft genome of Kipferlia bialata reveals reductive genome evolution in fornicate parasites.</title>
        <authorList>
            <person name="Tanifuji G."/>
            <person name="Takabayashi S."/>
            <person name="Kume K."/>
            <person name="Takagi M."/>
            <person name="Nakayama T."/>
            <person name="Kamikawa R."/>
            <person name="Inagaki Y."/>
            <person name="Hashimoto T."/>
        </authorList>
    </citation>
    <scope>NUCLEOTIDE SEQUENCE [LARGE SCALE GENOMIC DNA]</scope>
    <source>
        <strain evidence="2">NY0173</strain>
    </source>
</reference>
<protein>
    <recommendedName>
        <fullName evidence="4">Ribosome biogenesis protein SLX9</fullName>
    </recommendedName>
</protein>